<dbReference type="InterPro" id="IPR001279">
    <property type="entry name" value="Metallo-B-lactamas"/>
</dbReference>
<accession>A0A2V3IS57</accession>
<evidence type="ECO:0000259" key="1">
    <source>
        <dbReference type="SMART" id="SM00849"/>
    </source>
</evidence>
<evidence type="ECO:0000313" key="2">
    <source>
        <dbReference type="EMBL" id="PXF44951.1"/>
    </source>
</evidence>
<proteinExistence type="predicted"/>
<keyword evidence="3" id="KW-1185">Reference proteome</keyword>
<dbReference type="OrthoDB" id="5056at2759"/>
<feature type="domain" description="Metallo-beta-lactamase" evidence="1">
    <location>
        <begin position="75"/>
        <end position="266"/>
    </location>
</feature>
<organism evidence="2 3">
    <name type="scientific">Gracilariopsis chorda</name>
    <dbReference type="NCBI Taxonomy" id="448386"/>
    <lineage>
        <taxon>Eukaryota</taxon>
        <taxon>Rhodophyta</taxon>
        <taxon>Florideophyceae</taxon>
        <taxon>Rhodymeniophycidae</taxon>
        <taxon>Gracilariales</taxon>
        <taxon>Gracilariaceae</taxon>
        <taxon>Gracilariopsis</taxon>
    </lineage>
</organism>
<comment type="caution">
    <text evidence="2">The sequence shown here is derived from an EMBL/GenBank/DDBJ whole genome shotgun (WGS) entry which is preliminary data.</text>
</comment>
<dbReference type="EMBL" id="NBIV01000077">
    <property type="protein sequence ID" value="PXF44951.1"/>
    <property type="molecule type" value="Genomic_DNA"/>
</dbReference>
<protein>
    <recommendedName>
        <fullName evidence="1">Metallo-beta-lactamase domain-containing protein</fullName>
    </recommendedName>
</protein>
<gene>
    <name evidence="2" type="ORF">BWQ96_05315</name>
</gene>
<reference evidence="2 3" key="1">
    <citation type="journal article" date="2018" name="Mol. Biol. Evol.">
        <title>Analysis of the draft genome of the red seaweed Gracilariopsis chorda provides insights into genome size evolution in Rhodophyta.</title>
        <authorList>
            <person name="Lee J."/>
            <person name="Yang E.C."/>
            <person name="Graf L."/>
            <person name="Yang J.H."/>
            <person name="Qiu H."/>
            <person name="Zel Zion U."/>
            <person name="Chan C.X."/>
            <person name="Stephens T.G."/>
            <person name="Weber A.P.M."/>
            <person name="Boo G.H."/>
            <person name="Boo S.M."/>
            <person name="Kim K.M."/>
            <person name="Shin Y."/>
            <person name="Jung M."/>
            <person name="Lee S.J."/>
            <person name="Yim H.S."/>
            <person name="Lee J.H."/>
            <person name="Bhattacharya D."/>
            <person name="Yoon H.S."/>
        </authorList>
    </citation>
    <scope>NUCLEOTIDE SEQUENCE [LARGE SCALE GENOMIC DNA]</scope>
    <source>
        <strain evidence="2 3">SKKU-2015</strain>
        <tissue evidence="2">Whole body</tissue>
    </source>
</reference>
<sequence length="369" mass="41508">MGSEHIHILPLTQAGDTRSEAKCLEVLDCILNSDSSRECPTLPLPANSTITFPMQPLFFDLKQIRRSVWFYRVPSTYSSLIILKDRHLVLIDFLDVPNGLSNSSSVISAINMVLNGTIPDRVDMVYSHEHYDHIGAATLVYNFIKDSFPKTLVHIWGTWETFKLIRESDSNRAPLPNIIVGRRGAVLKVSDSLRIEMKIVGGHTLADMLLYIPPNNSEPGIVMYIDTVFPGYVPPFDLAMTENIRRYIEVQKALLHLDFGMLVSGHIRIGSKVDVQENLMYTEDLLQAAQASINSLTPEGLGRAGFNKALNPRANEFGNVWFSFDVLRKVQSEFCFKIMARKWGCRLGGLDIMTRGHCFAAVNYITLET</sequence>
<dbReference type="InterPro" id="IPR036866">
    <property type="entry name" value="RibonucZ/Hydroxyglut_hydro"/>
</dbReference>
<dbReference type="Proteomes" id="UP000247409">
    <property type="component" value="Unassembled WGS sequence"/>
</dbReference>
<dbReference type="Gene3D" id="3.60.15.10">
    <property type="entry name" value="Ribonuclease Z/Hydroxyacylglutathione hydrolase-like"/>
    <property type="match status" value="1"/>
</dbReference>
<name>A0A2V3IS57_9FLOR</name>
<dbReference type="SMART" id="SM00849">
    <property type="entry name" value="Lactamase_B"/>
    <property type="match status" value="1"/>
</dbReference>
<dbReference type="SUPFAM" id="SSF56281">
    <property type="entry name" value="Metallo-hydrolase/oxidoreductase"/>
    <property type="match status" value="1"/>
</dbReference>
<evidence type="ECO:0000313" key="3">
    <source>
        <dbReference type="Proteomes" id="UP000247409"/>
    </source>
</evidence>
<dbReference type="AlphaFoldDB" id="A0A2V3IS57"/>